<feature type="compositionally biased region" description="Acidic residues" evidence="1">
    <location>
        <begin position="22"/>
        <end position="41"/>
    </location>
</feature>
<feature type="compositionally biased region" description="Basic and acidic residues" evidence="1">
    <location>
        <begin position="102"/>
        <end position="120"/>
    </location>
</feature>
<evidence type="ECO:0000256" key="1">
    <source>
        <dbReference type="SAM" id="MobiDB-lite"/>
    </source>
</evidence>
<name>A0A225VT67_9STRA</name>
<feature type="region of interest" description="Disordered" evidence="1">
    <location>
        <begin position="22"/>
        <end position="46"/>
    </location>
</feature>
<proteinExistence type="predicted"/>
<dbReference type="Proteomes" id="UP000198211">
    <property type="component" value="Unassembled WGS sequence"/>
</dbReference>
<sequence>NVKAVIVACGIVHNFIRDFDSSDLGDDFESEEEDTDDDGVGDGEIAFDFHNGTSWRTWMASAMWREYQEFRQSAPDNSASGEGSASESETADNEVETEDSTMDERFSTSDDDSESARADSSEDVAFSDEEFMSDASW</sequence>
<organism evidence="2 3">
    <name type="scientific">Phytophthora megakarya</name>
    <dbReference type="NCBI Taxonomy" id="4795"/>
    <lineage>
        <taxon>Eukaryota</taxon>
        <taxon>Sar</taxon>
        <taxon>Stramenopiles</taxon>
        <taxon>Oomycota</taxon>
        <taxon>Peronosporomycetes</taxon>
        <taxon>Peronosporales</taxon>
        <taxon>Peronosporaceae</taxon>
        <taxon>Phytophthora</taxon>
    </lineage>
</organism>
<evidence type="ECO:0000313" key="3">
    <source>
        <dbReference type="Proteomes" id="UP000198211"/>
    </source>
</evidence>
<accession>A0A225VT67</accession>
<dbReference type="OrthoDB" id="124782at2759"/>
<gene>
    <name evidence="2" type="ORF">PHMEG_00019854</name>
</gene>
<dbReference type="EMBL" id="NBNE01003427">
    <property type="protein sequence ID" value="OWZ07720.1"/>
    <property type="molecule type" value="Genomic_DNA"/>
</dbReference>
<reference evidence="3" key="1">
    <citation type="submission" date="2017-03" db="EMBL/GenBank/DDBJ databases">
        <title>Phytopthora megakarya and P. palmivora, two closely related causual agents of cacao black pod achieved similar genome size and gene model numbers by different mechanisms.</title>
        <authorList>
            <person name="Ali S."/>
            <person name="Shao J."/>
            <person name="Larry D.J."/>
            <person name="Kronmiller B."/>
            <person name="Shen D."/>
            <person name="Strem M.D."/>
            <person name="Melnick R.L."/>
            <person name="Guiltinan M.J."/>
            <person name="Tyler B.M."/>
            <person name="Meinhardt L.W."/>
            <person name="Bailey B.A."/>
        </authorList>
    </citation>
    <scope>NUCLEOTIDE SEQUENCE [LARGE SCALE GENOMIC DNA]</scope>
    <source>
        <strain evidence="3">zdho120</strain>
    </source>
</reference>
<feature type="compositionally biased region" description="Acidic residues" evidence="1">
    <location>
        <begin position="121"/>
        <end position="137"/>
    </location>
</feature>
<comment type="caution">
    <text evidence="2">The sequence shown here is derived from an EMBL/GenBank/DDBJ whole genome shotgun (WGS) entry which is preliminary data.</text>
</comment>
<feature type="region of interest" description="Disordered" evidence="1">
    <location>
        <begin position="71"/>
        <end position="137"/>
    </location>
</feature>
<evidence type="ECO:0000313" key="2">
    <source>
        <dbReference type="EMBL" id="OWZ07720.1"/>
    </source>
</evidence>
<dbReference type="AlphaFoldDB" id="A0A225VT67"/>
<feature type="compositionally biased region" description="Low complexity" evidence="1">
    <location>
        <begin position="78"/>
        <end position="88"/>
    </location>
</feature>
<keyword evidence="3" id="KW-1185">Reference proteome</keyword>
<evidence type="ECO:0008006" key="4">
    <source>
        <dbReference type="Google" id="ProtNLM"/>
    </source>
</evidence>
<protein>
    <recommendedName>
        <fullName evidence="4">DDE Tnp4 domain-containing protein</fullName>
    </recommendedName>
</protein>
<feature type="non-terminal residue" evidence="2">
    <location>
        <position position="1"/>
    </location>
</feature>
<feature type="compositionally biased region" description="Acidic residues" evidence="1">
    <location>
        <begin position="89"/>
        <end position="101"/>
    </location>
</feature>